<reference evidence="2 3" key="1">
    <citation type="journal article" date="2024" name="G3 (Bethesda)">
        <title>Genome assembly of Hibiscus sabdariffa L. provides insights into metabolisms of medicinal natural products.</title>
        <authorList>
            <person name="Kim T."/>
        </authorList>
    </citation>
    <scope>NUCLEOTIDE SEQUENCE [LARGE SCALE GENOMIC DNA]</scope>
    <source>
        <strain evidence="2">TK-2024</strain>
        <tissue evidence="2">Old leaves</tissue>
    </source>
</reference>
<organism evidence="2 3">
    <name type="scientific">Hibiscus sabdariffa</name>
    <name type="common">roselle</name>
    <dbReference type="NCBI Taxonomy" id="183260"/>
    <lineage>
        <taxon>Eukaryota</taxon>
        <taxon>Viridiplantae</taxon>
        <taxon>Streptophyta</taxon>
        <taxon>Embryophyta</taxon>
        <taxon>Tracheophyta</taxon>
        <taxon>Spermatophyta</taxon>
        <taxon>Magnoliopsida</taxon>
        <taxon>eudicotyledons</taxon>
        <taxon>Gunneridae</taxon>
        <taxon>Pentapetalae</taxon>
        <taxon>rosids</taxon>
        <taxon>malvids</taxon>
        <taxon>Malvales</taxon>
        <taxon>Malvaceae</taxon>
        <taxon>Malvoideae</taxon>
        <taxon>Hibiscus</taxon>
    </lineage>
</organism>
<evidence type="ECO:0000313" key="3">
    <source>
        <dbReference type="Proteomes" id="UP001472677"/>
    </source>
</evidence>
<name>A0ABR2DSK6_9ROSI</name>
<sequence>MKEMANMMAPSMESDTSKLDSKAQLHSYVCLVMSKLLDNPEEINRIVELKNFCGIEDERPSDISWSGRSSEDGVGTVVYES</sequence>
<comment type="caution">
    <text evidence="2">The sequence shown here is derived from an EMBL/GenBank/DDBJ whole genome shotgun (WGS) entry which is preliminary data.</text>
</comment>
<proteinExistence type="predicted"/>
<evidence type="ECO:0000313" key="2">
    <source>
        <dbReference type="EMBL" id="KAK8545907.1"/>
    </source>
</evidence>
<evidence type="ECO:0000256" key="1">
    <source>
        <dbReference type="SAM" id="MobiDB-lite"/>
    </source>
</evidence>
<feature type="region of interest" description="Disordered" evidence="1">
    <location>
        <begin position="61"/>
        <end position="81"/>
    </location>
</feature>
<dbReference type="Proteomes" id="UP001472677">
    <property type="component" value="Unassembled WGS sequence"/>
</dbReference>
<protein>
    <submittedName>
        <fullName evidence="2">Uncharacterized protein</fullName>
    </submittedName>
</protein>
<accession>A0ABR2DSK6</accession>
<gene>
    <name evidence="2" type="ORF">V6N12_026717</name>
</gene>
<dbReference type="EMBL" id="JBBPBM010000023">
    <property type="protein sequence ID" value="KAK8545907.1"/>
    <property type="molecule type" value="Genomic_DNA"/>
</dbReference>
<keyword evidence="3" id="KW-1185">Reference proteome</keyword>